<keyword evidence="2" id="KW-0804">Transcription</keyword>
<keyword evidence="1" id="KW-0805">Transcription regulation</keyword>
<dbReference type="Pfam" id="PF10099">
    <property type="entry name" value="RskA_C"/>
    <property type="match status" value="1"/>
</dbReference>
<dbReference type="KEGG" id="nano:G5V58_00530"/>
<feature type="region of interest" description="Disordered" evidence="3">
    <location>
        <begin position="210"/>
        <end position="241"/>
    </location>
</feature>
<dbReference type="GO" id="GO:0005886">
    <property type="term" value="C:plasma membrane"/>
    <property type="evidence" value="ECO:0007669"/>
    <property type="project" value="InterPro"/>
</dbReference>
<dbReference type="InterPro" id="IPR041916">
    <property type="entry name" value="Anti_sigma_zinc_sf"/>
</dbReference>
<evidence type="ECO:0000313" key="6">
    <source>
        <dbReference type="Proteomes" id="UP000502996"/>
    </source>
</evidence>
<evidence type="ECO:0000256" key="1">
    <source>
        <dbReference type="ARBA" id="ARBA00023015"/>
    </source>
</evidence>
<name>A0A6G6W7Z5_9ACTN</name>
<gene>
    <name evidence="5" type="ORF">G5V58_00530</name>
</gene>
<keyword evidence="6" id="KW-1185">Reference proteome</keyword>
<sequence length="241" mass="25122">MTEDPTGHPDLLGLLRGELSNAEAVAAGDHLAGCRTCQEELAETAVGNALLLRAGRTLGPLAAETPTPVAAPTPGTVSALRPRRRWQPALAGAAVLVLVAGVAGVVWQRRGDDDTPVAGRAVEASLTPLSADVAGDGNVRMVEHDGRTTMTFDLHDLPSTSRDDFYYAWLLDPGTNKMLALGLVGRDGDASFDVDDALVASYSAVDVSLESNDGDPAHSATSVLRGSYEPDQITTAEGKPR</sequence>
<dbReference type="Proteomes" id="UP000502996">
    <property type="component" value="Chromosome"/>
</dbReference>
<evidence type="ECO:0000256" key="3">
    <source>
        <dbReference type="SAM" id="MobiDB-lite"/>
    </source>
</evidence>
<accession>A0A6G6W7Z5</accession>
<organism evidence="5 6">
    <name type="scientific">Nocardioides anomalus</name>
    <dbReference type="NCBI Taxonomy" id="2712223"/>
    <lineage>
        <taxon>Bacteria</taxon>
        <taxon>Bacillati</taxon>
        <taxon>Actinomycetota</taxon>
        <taxon>Actinomycetes</taxon>
        <taxon>Propionibacteriales</taxon>
        <taxon>Nocardioidaceae</taxon>
        <taxon>Nocardioides</taxon>
    </lineage>
</organism>
<proteinExistence type="predicted"/>
<evidence type="ECO:0000256" key="2">
    <source>
        <dbReference type="ARBA" id="ARBA00023163"/>
    </source>
</evidence>
<dbReference type="Gene3D" id="1.10.10.1320">
    <property type="entry name" value="Anti-sigma factor, zinc-finger domain"/>
    <property type="match status" value="1"/>
</dbReference>
<dbReference type="AlphaFoldDB" id="A0A6G6W7Z5"/>
<evidence type="ECO:0000259" key="4">
    <source>
        <dbReference type="Pfam" id="PF10099"/>
    </source>
</evidence>
<feature type="domain" description="Anti-sigma K factor RskA C-terminal" evidence="4">
    <location>
        <begin position="91"/>
        <end position="218"/>
    </location>
</feature>
<reference evidence="5 6" key="1">
    <citation type="submission" date="2020-02" db="EMBL/GenBank/DDBJ databases">
        <title>Full genome sequence of Nocardioides sp. R-3366.</title>
        <authorList>
            <person name="Im W.-T."/>
        </authorList>
    </citation>
    <scope>NUCLEOTIDE SEQUENCE [LARGE SCALE GENOMIC DNA]</scope>
    <source>
        <strain evidence="5 6">R-3366</strain>
    </source>
</reference>
<dbReference type="EMBL" id="CP049257">
    <property type="protein sequence ID" value="QIG41458.1"/>
    <property type="molecule type" value="Genomic_DNA"/>
</dbReference>
<protein>
    <submittedName>
        <fullName evidence="5">Anti-sigma factor</fullName>
    </submittedName>
</protein>
<dbReference type="RefSeq" id="WP_165227817.1">
    <property type="nucleotide sequence ID" value="NZ_CP049257.1"/>
</dbReference>
<evidence type="ECO:0000313" key="5">
    <source>
        <dbReference type="EMBL" id="QIG41458.1"/>
    </source>
</evidence>
<dbReference type="InterPro" id="IPR018764">
    <property type="entry name" value="RskA_C"/>
</dbReference>